<evidence type="ECO:0000313" key="2">
    <source>
        <dbReference type="EMBL" id="MFC1418167.1"/>
    </source>
</evidence>
<proteinExistence type="predicted"/>
<feature type="region of interest" description="Disordered" evidence="1">
    <location>
        <begin position="1"/>
        <end position="26"/>
    </location>
</feature>
<evidence type="ECO:0000256" key="1">
    <source>
        <dbReference type="SAM" id="MobiDB-lite"/>
    </source>
</evidence>
<protein>
    <submittedName>
        <fullName evidence="2">Uncharacterized protein</fullName>
    </submittedName>
</protein>
<gene>
    <name evidence="2" type="ORF">ACEZDE_16185</name>
</gene>
<dbReference type="Proteomes" id="UP001592531">
    <property type="component" value="Unassembled WGS sequence"/>
</dbReference>
<comment type="caution">
    <text evidence="2">The sequence shown here is derived from an EMBL/GenBank/DDBJ whole genome shotgun (WGS) entry which is preliminary data.</text>
</comment>
<dbReference type="RefSeq" id="WP_380536959.1">
    <property type="nucleotide sequence ID" value="NZ_JBHFAB010000011.1"/>
</dbReference>
<name>A0ABV6VWM3_9ACTN</name>
<feature type="compositionally biased region" description="Low complexity" evidence="1">
    <location>
        <begin position="1"/>
        <end position="15"/>
    </location>
</feature>
<accession>A0ABV6VWM3</accession>
<sequence>MSMFSGPAGAAPEGPAAHDTDHVGIPHIITRRARWVTSRLRQR</sequence>
<keyword evidence="3" id="KW-1185">Reference proteome</keyword>
<reference evidence="2 3" key="1">
    <citation type="submission" date="2024-09" db="EMBL/GenBank/DDBJ databases">
        <authorList>
            <person name="Lee S.D."/>
        </authorList>
    </citation>
    <scope>NUCLEOTIDE SEQUENCE [LARGE SCALE GENOMIC DNA]</scope>
    <source>
        <strain evidence="2 3">N8-3</strain>
    </source>
</reference>
<evidence type="ECO:0000313" key="3">
    <source>
        <dbReference type="Proteomes" id="UP001592531"/>
    </source>
</evidence>
<organism evidence="2 3">
    <name type="scientific">Streptacidiphilus cavernicola</name>
    <dbReference type="NCBI Taxonomy" id="3342716"/>
    <lineage>
        <taxon>Bacteria</taxon>
        <taxon>Bacillati</taxon>
        <taxon>Actinomycetota</taxon>
        <taxon>Actinomycetes</taxon>
        <taxon>Kitasatosporales</taxon>
        <taxon>Streptomycetaceae</taxon>
        <taxon>Streptacidiphilus</taxon>
    </lineage>
</organism>
<dbReference type="EMBL" id="JBHFAB010000011">
    <property type="protein sequence ID" value="MFC1418167.1"/>
    <property type="molecule type" value="Genomic_DNA"/>
</dbReference>